<dbReference type="PANTHER" id="PTHR31361">
    <property type="entry name" value="BETA-GLUCAN SYNTHESIS-ASSOCIATED PROTEIN KRE6-RELATED"/>
    <property type="match status" value="1"/>
</dbReference>
<feature type="region of interest" description="Disordered" evidence="9">
    <location>
        <begin position="380"/>
        <end position="403"/>
    </location>
</feature>
<dbReference type="GO" id="GO:0031505">
    <property type="term" value="P:fungal-type cell wall organization"/>
    <property type="evidence" value="ECO:0007669"/>
    <property type="project" value="TreeGrafter"/>
</dbReference>
<dbReference type="FunFam" id="2.60.120.200:FF:000259">
    <property type="entry name" value="Chromosome 9, whole genome shotgun sequence"/>
    <property type="match status" value="1"/>
</dbReference>
<evidence type="ECO:0000256" key="5">
    <source>
        <dbReference type="ARBA" id="ARBA00022989"/>
    </source>
</evidence>
<evidence type="ECO:0000256" key="2">
    <source>
        <dbReference type="ARBA" id="ARBA00010962"/>
    </source>
</evidence>
<feature type="domain" description="GH16" evidence="11">
    <location>
        <begin position="200"/>
        <end position="578"/>
    </location>
</feature>
<reference evidence="12" key="1">
    <citation type="submission" date="2021-01" db="EMBL/GenBank/DDBJ databases">
        <authorList>
            <person name="Kaushik A."/>
        </authorList>
    </citation>
    <scope>NUCLEOTIDE SEQUENCE</scope>
    <source>
        <strain evidence="12">AG1-1C</strain>
    </source>
</reference>
<accession>A0A8H2W932</accession>
<dbReference type="Pfam" id="PF03935">
    <property type="entry name" value="SKN1_KRE6_Sbg1"/>
    <property type="match status" value="1"/>
</dbReference>
<comment type="subcellular location">
    <subcellularLocation>
        <location evidence="1">Membrane</location>
        <topology evidence="1">Single-pass type II membrane protein</topology>
    </subcellularLocation>
</comment>
<dbReference type="Gene3D" id="2.60.120.200">
    <property type="match status" value="2"/>
</dbReference>
<evidence type="ECO:0000256" key="7">
    <source>
        <dbReference type="ARBA" id="ARBA00023180"/>
    </source>
</evidence>
<feature type="transmembrane region" description="Helical" evidence="10">
    <location>
        <begin position="132"/>
        <end position="155"/>
    </location>
</feature>
<dbReference type="InterPro" id="IPR013320">
    <property type="entry name" value="ConA-like_dom_sf"/>
</dbReference>
<dbReference type="EMBL" id="CAJMWS010000021">
    <property type="protein sequence ID" value="CAE6339428.1"/>
    <property type="molecule type" value="Genomic_DNA"/>
</dbReference>
<dbReference type="InterPro" id="IPR005629">
    <property type="entry name" value="Skn1/Kre6/Sbg1"/>
</dbReference>
<feature type="compositionally biased region" description="Polar residues" evidence="9">
    <location>
        <begin position="29"/>
        <end position="42"/>
    </location>
</feature>
<organism evidence="12 13">
    <name type="scientific">Rhizoctonia solani</name>
    <dbReference type="NCBI Taxonomy" id="456999"/>
    <lineage>
        <taxon>Eukaryota</taxon>
        <taxon>Fungi</taxon>
        <taxon>Dikarya</taxon>
        <taxon>Basidiomycota</taxon>
        <taxon>Agaricomycotina</taxon>
        <taxon>Agaricomycetes</taxon>
        <taxon>Cantharellales</taxon>
        <taxon>Ceratobasidiaceae</taxon>
        <taxon>Rhizoctonia</taxon>
    </lineage>
</organism>
<keyword evidence="6 10" id="KW-0472">Membrane</keyword>
<evidence type="ECO:0000256" key="8">
    <source>
        <dbReference type="ARBA" id="ARBA00023316"/>
    </source>
</evidence>
<evidence type="ECO:0000313" key="13">
    <source>
        <dbReference type="Proteomes" id="UP000663846"/>
    </source>
</evidence>
<evidence type="ECO:0000256" key="6">
    <source>
        <dbReference type="ARBA" id="ARBA00023136"/>
    </source>
</evidence>
<evidence type="ECO:0000259" key="11">
    <source>
        <dbReference type="PROSITE" id="PS51762"/>
    </source>
</evidence>
<proteinExistence type="inferred from homology"/>
<dbReference type="AlphaFoldDB" id="A0A8H2W932"/>
<evidence type="ECO:0000256" key="10">
    <source>
        <dbReference type="SAM" id="Phobius"/>
    </source>
</evidence>
<comment type="caution">
    <text evidence="12">The sequence shown here is derived from an EMBL/GenBank/DDBJ whole genome shotgun (WGS) entry which is preliminary data.</text>
</comment>
<keyword evidence="8" id="KW-0961">Cell wall biogenesis/degradation</keyword>
<comment type="similarity">
    <text evidence="2">Belongs to the SKN1/KRE6 family.</text>
</comment>
<keyword evidence="7" id="KW-0325">Glycoprotein</keyword>
<dbReference type="GO" id="GO:0005886">
    <property type="term" value="C:plasma membrane"/>
    <property type="evidence" value="ECO:0007669"/>
    <property type="project" value="TreeGrafter"/>
</dbReference>
<evidence type="ECO:0000256" key="1">
    <source>
        <dbReference type="ARBA" id="ARBA00004606"/>
    </source>
</evidence>
<keyword evidence="5 10" id="KW-1133">Transmembrane helix</keyword>
<dbReference type="GO" id="GO:0006078">
    <property type="term" value="P:(1-&gt;6)-beta-D-glucan biosynthetic process"/>
    <property type="evidence" value="ECO:0007669"/>
    <property type="project" value="TreeGrafter"/>
</dbReference>
<evidence type="ECO:0000256" key="9">
    <source>
        <dbReference type="SAM" id="MobiDB-lite"/>
    </source>
</evidence>
<dbReference type="Proteomes" id="UP000663846">
    <property type="component" value="Unassembled WGS sequence"/>
</dbReference>
<feature type="region of interest" description="Disordered" evidence="9">
    <location>
        <begin position="96"/>
        <end position="122"/>
    </location>
</feature>
<evidence type="ECO:0000313" key="12">
    <source>
        <dbReference type="EMBL" id="CAE6339428.1"/>
    </source>
</evidence>
<sequence>MHRRASSKMGGDNLRLDIPTPSPYGAPESPSSQTAPLFSSGTSTPVMAGYASSRSSTQTFSAQHMKVPALGITGAMPAQSEISFSTKYSLSPDPARWDAHMLNEPDDDLHRPDPRRDRKSDSAGTFFTARGIVNLGCLLILGLGLICLFAVYPMVSYLIKQESTTLGGYNLGGVNASGQVPDIGNFGLIDRDTPESALYHTSLNDGSEWELVFSDEFNEDGRTFYPGDDPYWEAADLHYWGTNNLEWYSPDMITTGEGKLNITLAKQKWRGMDYKGGMLTSWNKFCFTGGYFVANVSLPGSSKVYGLWPAMWALGNLGRAGYGASLDGTWPYSYDTCDVGTLPNQTRPDGTPINATINGDKYNGDVLSYLPGQRLSACTCEDQPHPGPKRKSSETDGKGQSGGFVGRAAPEIDVLEAQVDAGTLIGHVSQSGQWAPFNYAYDWWNTTDNYKLFSNHSELNSYVGGVYQQSTSGLSITNQECYTQGGGCYSVYGFEYIPGYNGYILWTNDNEPAWMIKSAGLAEDPRVEIGPRPIPVEPMYMIFNLGISPNFGAIDWDHLEFPTWMLVDWVRVYQPKGSRNVGCDPEDYPTAEYINTYIEAYTNPNLTTWIDDYGQVKPKNRCVLFLSYASLGTEVDMAVSDFMANSAHSIPYLNTDGSVPLVDNSAIWEYAYLNSGLNHPPIFESSSSWPSGLSTKFCTAPSSRITKGQAVRMWEYAHDLGPRIIWPPKDCTNCDELDPEGVAPVFRQSIMAMTRISPIEPMFQDVFYFYSTFLTRLFYDYTVPSDTIVRWLFRKFNASSSAKYGMLCMAGLYRSDYERSMLAPSWRDGAREVYSLAIEHLSRDLEDDGLSAWEKLTGLVSIMDYEFHTGQISKYYSHGTKALPLVKAVIGGDTIDLLNLRGEQMFDVNMWAWCDILDSMATCTRTRLKYESDLERAAQRGTEESAACQDKGIEWLNGIPNVLAVFLSRISALRHSEQSEEEKVSKGAELEQLIRNWEIRQLQTNDSRLRIARVGAQEIWRHTAILYIHQAIFKSGSGHPIVKDSVKNIIKIASTLEPGSNPDSFIYLPYFISAFYAISQKDRYNMRSRLINCGNGLYLRNLARCLDELWKETDTAGRLTSWSDKKLPRIAF</sequence>
<evidence type="ECO:0000256" key="4">
    <source>
        <dbReference type="ARBA" id="ARBA00022968"/>
    </source>
</evidence>
<dbReference type="InterPro" id="IPR000757">
    <property type="entry name" value="Beta-glucanase-like"/>
</dbReference>
<protein>
    <recommendedName>
        <fullName evidence="11">GH16 domain-containing protein</fullName>
    </recommendedName>
</protein>
<name>A0A8H2W932_9AGAM</name>
<keyword evidence="4" id="KW-0735">Signal-anchor</keyword>
<gene>
    <name evidence="12" type="ORF">RDB_LOCUS3014</name>
</gene>
<keyword evidence="3 10" id="KW-0812">Transmembrane</keyword>
<dbReference type="GO" id="GO:0015926">
    <property type="term" value="F:glucosidase activity"/>
    <property type="evidence" value="ECO:0007669"/>
    <property type="project" value="TreeGrafter"/>
</dbReference>
<evidence type="ECO:0000256" key="3">
    <source>
        <dbReference type="ARBA" id="ARBA00022692"/>
    </source>
</evidence>
<dbReference type="GO" id="GO:0005789">
    <property type="term" value="C:endoplasmic reticulum membrane"/>
    <property type="evidence" value="ECO:0007669"/>
    <property type="project" value="TreeGrafter"/>
</dbReference>
<feature type="compositionally biased region" description="Basic and acidic residues" evidence="9">
    <location>
        <begin position="96"/>
        <end position="121"/>
    </location>
</feature>
<dbReference type="PANTHER" id="PTHR31361:SF1">
    <property type="entry name" value="BETA-GLUCAN SYNTHESIS-ASSOCIATED PROTEIN KRE6-RELATED"/>
    <property type="match status" value="1"/>
</dbReference>
<dbReference type="InterPro" id="IPR021858">
    <property type="entry name" value="Fun_TF"/>
</dbReference>
<dbReference type="SUPFAM" id="SSF49899">
    <property type="entry name" value="Concanavalin A-like lectins/glucanases"/>
    <property type="match status" value="1"/>
</dbReference>
<feature type="region of interest" description="Disordered" evidence="9">
    <location>
        <begin position="1"/>
        <end position="42"/>
    </location>
</feature>
<dbReference type="Pfam" id="PF11951">
    <property type="entry name" value="Fungal_trans_2"/>
    <property type="match status" value="1"/>
</dbReference>
<dbReference type="FunFam" id="2.60.120.200:FF:000135">
    <property type="entry name" value="Related to KRE6-glucan synthase subunit"/>
    <property type="match status" value="1"/>
</dbReference>
<dbReference type="PROSITE" id="PS51762">
    <property type="entry name" value="GH16_2"/>
    <property type="match status" value="1"/>
</dbReference>